<feature type="compositionally biased region" description="Basic residues" evidence="1">
    <location>
        <begin position="177"/>
        <end position="198"/>
    </location>
</feature>
<reference evidence="2 3" key="2">
    <citation type="submission" date="2018-11" db="EMBL/GenBank/DDBJ databases">
        <authorList>
            <consortium name="Pathogen Informatics"/>
        </authorList>
    </citation>
    <scope>NUCLEOTIDE SEQUENCE [LARGE SCALE GENOMIC DNA]</scope>
</reference>
<dbReference type="Proteomes" id="UP000271098">
    <property type="component" value="Unassembled WGS sequence"/>
</dbReference>
<dbReference type="WBParaSite" id="GPUH_0000251301-mRNA-1">
    <property type="protein sequence ID" value="GPUH_0000251301-mRNA-1"/>
    <property type="gene ID" value="GPUH_0000251301"/>
</dbReference>
<dbReference type="OrthoDB" id="5876856at2759"/>
<protein>
    <submittedName>
        <fullName evidence="4">TSP1_spondin domain-containing protein</fullName>
    </submittedName>
</protein>
<reference evidence="4" key="1">
    <citation type="submission" date="2016-06" db="UniProtKB">
        <authorList>
            <consortium name="WormBaseParasite"/>
        </authorList>
    </citation>
    <scope>IDENTIFICATION</scope>
</reference>
<organism evidence="4">
    <name type="scientific">Gongylonema pulchrum</name>
    <dbReference type="NCBI Taxonomy" id="637853"/>
    <lineage>
        <taxon>Eukaryota</taxon>
        <taxon>Metazoa</taxon>
        <taxon>Ecdysozoa</taxon>
        <taxon>Nematoda</taxon>
        <taxon>Chromadorea</taxon>
        <taxon>Rhabditida</taxon>
        <taxon>Spirurina</taxon>
        <taxon>Spiruromorpha</taxon>
        <taxon>Spiruroidea</taxon>
        <taxon>Gongylonematidae</taxon>
        <taxon>Gongylonema</taxon>
    </lineage>
</organism>
<dbReference type="PROSITE" id="PS50092">
    <property type="entry name" value="TSP1"/>
    <property type="match status" value="1"/>
</dbReference>
<evidence type="ECO:0000256" key="1">
    <source>
        <dbReference type="SAM" id="MobiDB-lite"/>
    </source>
</evidence>
<dbReference type="InterPro" id="IPR000884">
    <property type="entry name" value="TSP1_rpt"/>
</dbReference>
<dbReference type="AlphaFoldDB" id="A0A183D1B7"/>
<feature type="compositionally biased region" description="Basic and acidic residues" evidence="1">
    <location>
        <begin position="199"/>
        <end position="223"/>
    </location>
</feature>
<accession>A0A183D1B7</accession>
<sequence>MVLSEDWSPWTVCTDECGGCGVQNRSTSLPNSTHVVHVRHCNMAPCDEEEPCCKPFVLKNGKCAAQKQAQQTSSAFSTAQNDTDGLAFAWNGTGPVPSKFNENLNDTSDPDLAILLGVNGNGTTDQLGSTSNGTAVAGIGDVGIDDEGSSEEIQARLQAGSVQVVQESIEVDILHDPRRRKGKRRRGGRRGYRRRQRKGQRDAVGKPVDKQRDTEIGKPKKEFDPQVFYPDYYEYYYYYYY</sequence>
<gene>
    <name evidence="2" type="ORF">GPUH_LOCUS2508</name>
</gene>
<evidence type="ECO:0000313" key="4">
    <source>
        <dbReference type="WBParaSite" id="GPUH_0000251301-mRNA-1"/>
    </source>
</evidence>
<proteinExistence type="predicted"/>
<dbReference type="SUPFAM" id="SSF82895">
    <property type="entry name" value="TSP-1 type 1 repeat"/>
    <property type="match status" value="1"/>
</dbReference>
<dbReference type="EMBL" id="UYRT01003806">
    <property type="protein sequence ID" value="VDK34630.1"/>
    <property type="molecule type" value="Genomic_DNA"/>
</dbReference>
<dbReference type="InterPro" id="IPR036383">
    <property type="entry name" value="TSP1_rpt_sf"/>
</dbReference>
<evidence type="ECO:0000313" key="3">
    <source>
        <dbReference type="Proteomes" id="UP000271098"/>
    </source>
</evidence>
<evidence type="ECO:0000313" key="2">
    <source>
        <dbReference type="EMBL" id="VDK34630.1"/>
    </source>
</evidence>
<feature type="region of interest" description="Disordered" evidence="1">
    <location>
        <begin position="175"/>
        <end position="223"/>
    </location>
</feature>
<name>A0A183D1B7_9BILA</name>
<keyword evidence="3" id="KW-1185">Reference proteome</keyword>